<dbReference type="EMBL" id="CP036526">
    <property type="protein sequence ID" value="QDT10423.1"/>
    <property type="molecule type" value="Genomic_DNA"/>
</dbReference>
<reference evidence="1 2" key="1">
    <citation type="submission" date="2019-02" db="EMBL/GenBank/DDBJ databases">
        <title>Deep-cultivation of Planctomycetes and their phenomic and genomic characterization uncovers novel biology.</title>
        <authorList>
            <person name="Wiegand S."/>
            <person name="Jogler M."/>
            <person name="Boedeker C."/>
            <person name="Pinto D."/>
            <person name="Vollmers J."/>
            <person name="Rivas-Marin E."/>
            <person name="Kohn T."/>
            <person name="Peeters S.H."/>
            <person name="Heuer A."/>
            <person name="Rast P."/>
            <person name="Oberbeckmann S."/>
            <person name="Bunk B."/>
            <person name="Jeske O."/>
            <person name="Meyerdierks A."/>
            <person name="Storesund J.E."/>
            <person name="Kallscheuer N."/>
            <person name="Luecker S."/>
            <person name="Lage O.M."/>
            <person name="Pohl T."/>
            <person name="Merkel B.J."/>
            <person name="Hornburger P."/>
            <person name="Mueller R.-W."/>
            <person name="Bruemmer F."/>
            <person name="Labrenz M."/>
            <person name="Spormann A.M."/>
            <person name="Op den Camp H."/>
            <person name="Overmann J."/>
            <person name="Amann R."/>
            <person name="Jetten M.S.M."/>
            <person name="Mascher T."/>
            <person name="Medema M.H."/>
            <person name="Devos D.P."/>
            <person name="Kaster A.-K."/>
            <person name="Ovreas L."/>
            <person name="Rohde M."/>
            <person name="Galperin M.Y."/>
            <person name="Jogler C."/>
        </authorList>
    </citation>
    <scope>NUCLEOTIDE SEQUENCE [LARGE SCALE GENOMIC DNA]</scope>
    <source>
        <strain evidence="1 2">K23_9</strain>
    </source>
</reference>
<sequence>MASLLGLESVDLYLDRGESTSLPVRWQVRFDKLQRVRAMQSFGEHLTARTGRLADDSIRNHQATSASIAEYPRAPRRQSLS</sequence>
<evidence type="ECO:0000313" key="2">
    <source>
        <dbReference type="Proteomes" id="UP000319817"/>
    </source>
</evidence>
<keyword evidence="2" id="KW-1185">Reference proteome</keyword>
<gene>
    <name evidence="1" type="ORF">K239x_23790</name>
</gene>
<name>A0A517NTH5_9BACT</name>
<proteinExistence type="predicted"/>
<dbReference type="AlphaFoldDB" id="A0A517NTH5"/>
<protein>
    <submittedName>
        <fullName evidence="1">Uncharacterized protein</fullName>
    </submittedName>
</protein>
<dbReference type="Proteomes" id="UP000319817">
    <property type="component" value="Chromosome"/>
</dbReference>
<organism evidence="1 2">
    <name type="scientific">Stieleria marina</name>
    <dbReference type="NCBI Taxonomy" id="1930275"/>
    <lineage>
        <taxon>Bacteria</taxon>
        <taxon>Pseudomonadati</taxon>
        <taxon>Planctomycetota</taxon>
        <taxon>Planctomycetia</taxon>
        <taxon>Pirellulales</taxon>
        <taxon>Pirellulaceae</taxon>
        <taxon>Stieleria</taxon>
    </lineage>
</organism>
<dbReference type="RefSeq" id="WP_145417987.1">
    <property type="nucleotide sequence ID" value="NZ_CP036526.1"/>
</dbReference>
<accession>A0A517NTH5</accession>
<evidence type="ECO:0000313" key="1">
    <source>
        <dbReference type="EMBL" id="QDT10423.1"/>
    </source>
</evidence>